<dbReference type="AlphaFoldDB" id="A0A3A4NEA7"/>
<evidence type="ECO:0000313" key="2">
    <source>
        <dbReference type="Proteomes" id="UP000265882"/>
    </source>
</evidence>
<gene>
    <name evidence="1" type="ORF">C4520_18050</name>
</gene>
<organism evidence="1 2">
    <name type="scientific">Abyssobacteria bacterium (strain SURF_5)</name>
    <dbReference type="NCBI Taxonomy" id="2093360"/>
    <lineage>
        <taxon>Bacteria</taxon>
        <taxon>Pseudomonadati</taxon>
        <taxon>Candidatus Hydrogenedentota</taxon>
        <taxon>Candidatus Abyssobacteria</taxon>
    </lineage>
</organism>
<reference evidence="1 2" key="1">
    <citation type="journal article" date="2017" name="ISME J.">
        <title>Energy and carbon metabolisms in a deep terrestrial subsurface fluid microbial community.</title>
        <authorList>
            <person name="Momper L."/>
            <person name="Jungbluth S.P."/>
            <person name="Lee M.D."/>
            <person name="Amend J.P."/>
        </authorList>
    </citation>
    <scope>NUCLEOTIDE SEQUENCE [LARGE SCALE GENOMIC DNA]</scope>
    <source>
        <strain evidence="1">SURF_5</strain>
    </source>
</reference>
<accession>A0A3A4NEA7</accession>
<dbReference type="Proteomes" id="UP000265882">
    <property type="component" value="Unassembled WGS sequence"/>
</dbReference>
<proteinExistence type="predicted"/>
<sequence length="90" mass="9859">MIAGLAREEFGFARIKIAAGRKKIAEPGLYLSADSADFHKLKTKANSTTNSRELGDLVKQALGARPYEKHQATSITDGYRFSGYGLGRRI</sequence>
<evidence type="ECO:0000313" key="1">
    <source>
        <dbReference type="EMBL" id="RJP16686.1"/>
    </source>
</evidence>
<comment type="caution">
    <text evidence="1">The sequence shown here is derived from an EMBL/GenBank/DDBJ whole genome shotgun (WGS) entry which is preliminary data.</text>
</comment>
<dbReference type="EMBL" id="QZKU01000124">
    <property type="protein sequence ID" value="RJP16686.1"/>
    <property type="molecule type" value="Genomic_DNA"/>
</dbReference>
<name>A0A3A4NEA7_ABYX5</name>
<protein>
    <submittedName>
        <fullName evidence="1">Uncharacterized protein</fullName>
    </submittedName>
</protein>